<name>A0A6A6Q8U4_9PEZI</name>
<dbReference type="PANTHER" id="PTHR42032:SF1">
    <property type="entry name" value="YALI0E30679P"/>
    <property type="match status" value="1"/>
</dbReference>
<accession>A0A6A6Q8U4</accession>
<dbReference type="PANTHER" id="PTHR42032">
    <property type="entry name" value="YALI0E30679P"/>
    <property type="match status" value="1"/>
</dbReference>
<feature type="transmembrane region" description="Helical" evidence="2">
    <location>
        <begin position="402"/>
        <end position="421"/>
    </location>
</feature>
<feature type="region of interest" description="Disordered" evidence="1">
    <location>
        <begin position="158"/>
        <end position="195"/>
    </location>
</feature>
<gene>
    <name evidence="3" type="ORF">BU16DRAFT_225672</name>
</gene>
<evidence type="ECO:0000313" key="3">
    <source>
        <dbReference type="EMBL" id="KAF2488712.1"/>
    </source>
</evidence>
<evidence type="ECO:0000256" key="2">
    <source>
        <dbReference type="SAM" id="Phobius"/>
    </source>
</evidence>
<keyword evidence="2" id="KW-0472">Membrane</keyword>
<keyword evidence="2" id="KW-1133">Transmembrane helix</keyword>
<reference evidence="3" key="1">
    <citation type="journal article" date="2020" name="Stud. Mycol.">
        <title>101 Dothideomycetes genomes: a test case for predicting lifestyles and emergence of pathogens.</title>
        <authorList>
            <person name="Haridas S."/>
            <person name="Albert R."/>
            <person name="Binder M."/>
            <person name="Bloem J."/>
            <person name="Labutti K."/>
            <person name="Salamov A."/>
            <person name="Andreopoulos B."/>
            <person name="Baker S."/>
            <person name="Barry K."/>
            <person name="Bills G."/>
            <person name="Bluhm B."/>
            <person name="Cannon C."/>
            <person name="Castanera R."/>
            <person name="Culley D."/>
            <person name="Daum C."/>
            <person name="Ezra D."/>
            <person name="Gonzalez J."/>
            <person name="Henrissat B."/>
            <person name="Kuo A."/>
            <person name="Liang C."/>
            <person name="Lipzen A."/>
            <person name="Lutzoni F."/>
            <person name="Magnuson J."/>
            <person name="Mondo S."/>
            <person name="Nolan M."/>
            <person name="Ohm R."/>
            <person name="Pangilinan J."/>
            <person name="Park H.-J."/>
            <person name="Ramirez L."/>
            <person name="Alfaro M."/>
            <person name="Sun H."/>
            <person name="Tritt A."/>
            <person name="Yoshinaga Y."/>
            <person name="Zwiers L.-H."/>
            <person name="Turgeon B."/>
            <person name="Goodwin S."/>
            <person name="Spatafora J."/>
            <person name="Crous P."/>
            <person name="Grigoriev I."/>
        </authorList>
    </citation>
    <scope>NUCLEOTIDE SEQUENCE</scope>
    <source>
        <strain evidence="3">CBS 269.34</strain>
    </source>
</reference>
<protein>
    <submittedName>
        <fullName evidence="3">Uncharacterized protein</fullName>
    </submittedName>
</protein>
<dbReference type="OrthoDB" id="5422510at2759"/>
<dbReference type="Proteomes" id="UP000799750">
    <property type="component" value="Unassembled WGS sequence"/>
</dbReference>
<keyword evidence="4" id="KW-1185">Reference proteome</keyword>
<evidence type="ECO:0000256" key="1">
    <source>
        <dbReference type="SAM" id="MobiDB-lite"/>
    </source>
</evidence>
<sequence length="453" mass="50066">MANATAETSGAQINPQLRQRMLNRASTFAEGVQPAPSLPRRRSSVLSDLSESRHSLRSRSSTDNLVRSGSYDGMENLIQSEESSHWHSAPLAFAILPAVGGLLFKNGSSIVTDVLLLGLGSLLLNFCVRTPWDWYHAAQAVHVLDPEPDLYSSTIIEEESDEDGDGEIASPDQTPADRSPKPEQSSTNTKSVEQEAAAGELRREEIIALLACFAGPLIGAYLLHGIRSQLTRQSEGLVSNYNLTIFVMAAELRPISHLVKMKKARMLHLQRIVRPELSPIQDIAKADAQELSRRLAEVEERLVESGPKFKDGNVLEISGVVRQNIQPQLDSLNRAMRRYEKRLTAMSIQSEGRFGELEIRIKDALSLAASAARTGQKPGVVAVALTWASNFFKFWLQTLWAVFVYPFQLAASCSAAIKSWFVRPQRSSRRRGQAKGEEHASIATSRMHSRSGR</sequence>
<keyword evidence="2" id="KW-0812">Transmembrane</keyword>
<proteinExistence type="predicted"/>
<feature type="compositionally biased region" description="Polar residues" evidence="1">
    <location>
        <begin position="182"/>
        <end position="191"/>
    </location>
</feature>
<evidence type="ECO:0000313" key="4">
    <source>
        <dbReference type="Proteomes" id="UP000799750"/>
    </source>
</evidence>
<dbReference type="AlphaFoldDB" id="A0A6A6Q8U4"/>
<feature type="region of interest" description="Disordered" evidence="1">
    <location>
        <begin position="428"/>
        <end position="453"/>
    </location>
</feature>
<feature type="region of interest" description="Disordered" evidence="1">
    <location>
        <begin position="28"/>
        <end position="67"/>
    </location>
</feature>
<organism evidence="3 4">
    <name type="scientific">Lophium mytilinum</name>
    <dbReference type="NCBI Taxonomy" id="390894"/>
    <lineage>
        <taxon>Eukaryota</taxon>
        <taxon>Fungi</taxon>
        <taxon>Dikarya</taxon>
        <taxon>Ascomycota</taxon>
        <taxon>Pezizomycotina</taxon>
        <taxon>Dothideomycetes</taxon>
        <taxon>Pleosporomycetidae</taxon>
        <taxon>Mytilinidiales</taxon>
        <taxon>Mytilinidiaceae</taxon>
        <taxon>Lophium</taxon>
    </lineage>
</organism>
<dbReference type="EMBL" id="MU004202">
    <property type="protein sequence ID" value="KAF2488712.1"/>
    <property type="molecule type" value="Genomic_DNA"/>
</dbReference>